<reference evidence="2" key="1">
    <citation type="thesis" date="2020" institute="ProQuest LLC" country="789 East Eisenhower Parkway, Ann Arbor, MI, USA">
        <title>Comparative Genomics and Chromosome Evolution.</title>
        <authorList>
            <person name="Mudd A.B."/>
        </authorList>
    </citation>
    <scope>NUCLEOTIDE SEQUENCE</scope>
    <source>
        <strain evidence="2">237g6f4</strain>
        <tissue evidence="2">Blood</tissue>
    </source>
</reference>
<name>A0AAV6ZLF1_ENGPU</name>
<dbReference type="EMBL" id="WNYA01000486">
    <property type="protein sequence ID" value="KAG8548180.1"/>
    <property type="molecule type" value="Genomic_DNA"/>
</dbReference>
<feature type="region of interest" description="Disordered" evidence="1">
    <location>
        <begin position="17"/>
        <end position="101"/>
    </location>
</feature>
<evidence type="ECO:0000256" key="1">
    <source>
        <dbReference type="SAM" id="MobiDB-lite"/>
    </source>
</evidence>
<gene>
    <name evidence="2" type="ORF">GDO81_026277</name>
</gene>
<proteinExistence type="predicted"/>
<sequence length="101" mass="10969">MELLLYGLYLISSWWSSEQKKDHQTASGRPGAGMSGDGGDRVMFSTSRGPTGLHQVRMESHRVDRMSGRSATEPTGQEKGEPYSALRGRSPDAGNLLRTSG</sequence>
<dbReference type="Proteomes" id="UP000824782">
    <property type="component" value="Unassembled WGS sequence"/>
</dbReference>
<accession>A0AAV6ZLF1</accession>
<organism evidence="2 3">
    <name type="scientific">Engystomops pustulosus</name>
    <name type="common">Tungara frog</name>
    <name type="synonym">Physalaemus pustulosus</name>
    <dbReference type="NCBI Taxonomy" id="76066"/>
    <lineage>
        <taxon>Eukaryota</taxon>
        <taxon>Metazoa</taxon>
        <taxon>Chordata</taxon>
        <taxon>Craniata</taxon>
        <taxon>Vertebrata</taxon>
        <taxon>Euteleostomi</taxon>
        <taxon>Amphibia</taxon>
        <taxon>Batrachia</taxon>
        <taxon>Anura</taxon>
        <taxon>Neobatrachia</taxon>
        <taxon>Hyloidea</taxon>
        <taxon>Leptodactylidae</taxon>
        <taxon>Leiuperinae</taxon>
        <taxon>Engystomops</taxon>
    </lineage>
</organism>
<dbReference type="AlphaFoldDB" id="A0AAV6ZLF1"/>
<keyword evidence="3" id="KW-1185">Reference proteome</keyword>
<evidence type="ECO:0000313" key="3">
    <source>
        <dbReference type="Proteomes" id="UP000824782"/>
    </source>
</evidence>
<feature type="compositionally biased region" description="Basic and acidic residues" evidence="1">
    <location>
        <begin position="56"/>
        <end position="67"/>
    </location>
</feature>
<evidence type="ECO:0000313" key="2">
    <source>
        <dbReference type="EMBL" id="KAG8548180.1"/>
    </source>
</evidence>
<protein>
    <submittedName>
        <fullName evidence="2">Uncharacterized protein</fullName>
    </submittedName>
</protein>
<comment type="caution">
    <text evidence="2">The sequence shown here is derived from an EMBL/GenBank/DDBJ whole genome shotgun (WGS) entry which is preliminary data.</text>
</comment>